<accession>A0ACC3A5P6</accession>
<evidence type="ECO:0000313" key="1">
    <source>
        <dbReference type="EMBL" id="KAJ9655528.1"/>
    </source>
</evidence>
<dbReference type="EMBL" id="JAPDRQ010000094">
    <property type="protein sequence ID" value="KAJ9655528.1"/>
    <property type="molecule type" value="Genomic_DNA"/>
</dbReference>
<name>A0ACC3A5P6_9EURO</name>
<gene>
    <name evidence="1" type="ORF">H2198_005619</name>
</gene>
<comment type="caution">
    <text evidence="1">The sequence shown here is derived from an EMBL/GenBank/DDBJ whole genome shotgun (WGS) entry which is preliminary data.</text>
</comment>
<evidence type="ECO:0000313" key="2">
    <source>
        <dbReference type="Proteomes" id="UP001172386"/>
    </source>
</evidence>
<dbReference type="Proteomes" id="UP001172386">
    <property type="component" value="Unassembled WGS sequence"/>
</dbReference>
<protein>
    <submittedName>
        <fullName evidence="1">Uncharacterized protein</fullName>
    </submittedName>
</protein>
<organism evidence="1 2">
    <name type="scientific">Neophaeococcomyces mojaviensis</name>
    <dbReference type="NCBI Taxonomy" id="3383035"/>
    <lineage>
        <taxon>Eukaryota</taxon>
        <taxon>Fungi</taxon>
        <taxon>Dikarya</taxon>
        <taxon>Ascomycota</taxon>
        <taxon>Pezizomycotina</taxon>
        <taxon>Eurotiomycetes</taxon>
        <taxon>Chaetothyriomycetidae</taxon>
        <taxon>Chaetothyriales</taxon>
        <taxon>Chaetothyriales incertae sedis</taxon>
        <taxon>Neophaeococcomyces</taxon>
    </lineage>
</organism>
<proteinExistence type="predicted"/>
<sequence>MSKTESGANQKEIPDGVAPADVSHFKTITLAQPTFNDSSFRMIPMSRALTHNNRGHTLMAGTWNTPETITHLLSFYRPALSLDGVTATAEGRRAEVRRFYTFGTGLNAHPDLLHGGVIATILDSTMANAGGLCLRDISGDENVSLVTAQLNVKYEKPVRTPGSVRVRAWVVMIGEGGKKMWVEGVVESGERGEVRHAKADGLWLRVKAKKDKL</sequence>
<reference evidence="1" key="1">
    <citation type="submission" date="2022-10" db="EMBL/GenBank/DDBJ databases">
        <title>Culturing micro-colonial fungi from biological soil crusts in the Mojave desert and describing Neophaeococcomyces mojavensis, and introducing the new genera and species Taxawa tesnikishii.</title>
        <authorList>
            <person name="Kurbessoian T."/>
            <person name="Stajich J.E."/>
        </authorList>
    </citation>
    <scope>NUCLEOTIDE SEQUENCE</scope>
    <source>
        <strain evidence="1">JES_112</strain>
    </source>
</reference>
<keyword evidence="2" id="KW-1185">Reference proteome</keyword>